<evidence type="ECO:0000313" key="3">
    <source>
        <dbReference type="Proteomes" id="UP000250275"/>
    </source>
</evidence>
<sequence length="793" mass="91894">MLTLEYSPVEFCGKQYGRITGYDWARWWSSLHHLAPGRSSVSSSQLRRQRSSHGVNKSSSDTELAQGKSKSRKNKSKEKWPLLEGLTVDELARYRRRRVQGQPKDNLGLYVEAENEDLVSEYREAFRARSEEFLKENTWLAKEIEDRQAKDSFEGGQVSDEGKVRKQEEKHTELPTKNNTVDLSTLIQVNDDKTMETETVNSKLTTHTDAPRRPSLVRRGTTLKHDGELYTDTETYSSYVAYKGQHKPELARRPTSLKMEGDLETTTEKCEKFIQWLNVSRPELMRVPTHLKLEGEFETTTENHEKYVPFVGVRRPELLRQNTNLKLNGEANFLPEYTDVFKRHNNKGRSQPMKPETHLKTGNSFFQNTENTDNFVDFRTEQAQLPNVVNKDIEEEEKTQKVLKEKQKKDAEMKMLVSKLEDLKGPPLEIPEYKDAYKNFPRERPKIVKPEDEIGRADGSKISSSPTPKFPTKIDQDPEYKSKYLDYQGDYPVYRKPPLNMRSTFAPPEHGTRFGRQECKRHDHEFTSEVRAQYIPYGHIPRVETLKMPTNLRLEGNLDLEPEYRTAYCTKRENLLQAEQRMHRRRDRSLSASRPKENYWISNKAEQFGFANAAQDQDAFQVLNTRVHEDNVCGKPPTNSRRSSICSKSSQTQIQRQSQLDVTECNTVKNRSTSPTYRLHVCNVDDEPRGFRRRRSPSLKSSGRTHNPSSDCVLQSNAIRPYSPSFGKSTKQHPNGQSFVVLDNGIFDTHKNEIRRRQTDRNYNIDGTLPISKGRAKTPANWMPPWYDSTNTI</sequence>
<proteinExistence type="predicted"/>
<dbReference type="AlphaFoldDB" id="A0A310SGX1"/>
<reference evidence="2 3" key="1">
    <citation type="submission" date="2015-07" db="EMBL/GenBank/DDBJ databases">
        <title>The genome of Eufriesea mexicana.</title>
        <authorList>
            <person name="Pan H."/>
            <person name="Kapheim K."/>
        </authorList>
    </citation>
    <scope>NUCLEOTIDE SEQUENCE [LARGE SCALE GENOMIC DNA]</scope>
    <source>
        <strain evidence="2">0111107269</strain>
        <tissue evidence="2">Whole body</tissue>
    </source>
</reference>
<gene>
    <name evidence="2" type="ORF">WN48_01752</name>
</gene>
<dbReference type="Proteomes" id="UP000250275">
    <property type="component" value="Unassembled WGS sequence"/>
</dbReference>
<feature type="compositionally biased region" description="Low complexity" evidence="1">
    <location>
        <begin position="640"/>
        <end position="650"/>
    </location>
</feature>
<feature type="region of interest" description="Disordered" evidence="1">
    <location>
        <begin position="456"/>
        <end position="476"/>
    </location>
</feature>
<feature type="compositionally biased region" description="Polar residues" evidence="1">
    <location>
        <begin position="698"/>
        <end position="714"/>
    </location>
</feature>
<dbReference type="EMBL" id="KQ761402">
    <property type="protein sequence ID" value="OAD57574.1"/>
    <property type="molecule type" value="Genomic_DNA"/>
</dbReference>
<feature type="compositionally biased region" description="Basic and acidic residues" evidence="1">
    <location>
        <begin position="160"/>
        <end position="174"/>
    </location>
</feature>
<organism evidence="2 3">
    <name type="scientific">Eufriesea mexicana</name>
    <dbReference type="NCBI Taxonomy" id="516756"/>
    <lineage>
        <taxon>Eukaryota</taxon>
        <taxon>Metazoa</taxon>
        <taxon>Ecdysozoa</taxon>
        <taxon>Arthropoda</taxon>
        <taxon>Hexapoda</taxon>
        <taxon>Insecta</taxon>
        <taxon>Pterygota</taxon>
        <taxon>Neoptera</taxon>
        <taxon>Endopterygota</taxon>
        <taxon>Hymenoptera</taxon>
        <taxon>Apocrita</taxon>
        <taxon>Aculeata</taxon>
        <taxon>Apoidea</taxon>
        <taxon>Anthophila</taxon>
        <taxon>Apidae</taxon>
        <taxon>Eufriesea</taxon>
    </lineage>
</organism>
<evidence type="ECO:0000256" key="1">
    <source>
        <dbReference type="SAM" id="MobiDB-lite"/>
    </source>
</evidence>
<keyword evidence="3" id="KW-1185">Reference proteome</keyword>
<feature type="compositionally biased region" description="Polar residues" evidence="1">
    <location>
        <begin position="651"/>
        <end position="660"/>
    </location>
</feature>
<feature type="region of interest" description="Disordered" evidence="1">
    <location>
        <begin position="631"/>
        <end position="660"/>
    </location>
</feature>
<name>A0A310SGX1_9HYME</name>
<feature type="region of interest" description="Disordered" evidence="1">
    <location>
        <begin position="36"/>
        <end position="77"/>
    </location>
</feature>
<feature type="region of interest" description="Disordered" evidence="1">
    <location>
        <begin position="150"/>
        <end position="176"/>
    </location>
</feature>
<feature type="region of interest" description="Disordered" evidence="1">
    <location>
        <begin position="688"/>
        <end position="714"/>
    </location>
</feature>
<protein>
    <submittedName>
        <fullName evidence="2">Uncharacterized protein</fullName>
    </submittedName>
</protein>
<dbReference type="OrthoDB" id="407410at2759"/>
<accession>A0A310SGX1</accession>
<evidence type="ECO:0000313" key="2">
    <source>
        <dbReference type="EMBL" id="OAD57574.1"/>
    </source>
</evidence>
<feature type="compositionally biased region" description="Polar residues" evidence="1">
    <location>
        <begin position="53"/>
        <end position="63"/>
    </location>
</feature>